<feature type="transmembrane region" description="Helical" evidence="2">
    <location>
        <begin position="237"/>
        <end position="257"/>
    </location>
</feature>
<keyword evidence="2" id="KW-0812">Transmembrane</keyword>
<dbReference type="InterPro" id="IPR000620">
    <property type="entry name" value="EamA_dom"/>
</dbReference>
<comment type="caution">
    <text evidence="4">The sequence shown here is derived from an EMBL/GenBank/DDBJ whole genome shotgun (WGS) entry which is preliminary data.</text>
</comment>
<dbReference type="OrthoDB" id="6707571at2"/>
<evidence type="ECO:0000259" key="3">
    <source>
        <dbReference type="Pfam" id="PF00892"/>
    </source>
</evidence>
<dbReference type="PANTHER" id="PTHR22911:SF137">
    <property type="entry name" value="SOLUTE CARRIER FAMILY 35 MEMBER G2-RELATED"/>
    <property type="match status" value="1"/>
</dbReference>
<keyword evidence="2" id="KW-1133">Transmembrane helix</keyword>
<proteinExistence type="inferred from homology"/>
<feature type="transmembrane region" description="Helical" evidence="2">
    <location>
        <begin position="263"/>
        <end position="283"/>
    </location>
</feature>
<dbReference type="GO" id="GO:0016020">
    <property type="term" value="C:membrane"/>
    <property type="evidence" value="ECO:0007669"/>
    <property type="project" value="InterPro"/>
</dbReference>
<feature type="transmembrane region" description="Helical" evidence="2">
    <location>
        <begin position="111"/>
        <end position="142"/>
    </location>
</feature>
<protein>
    <submittedName>
        <fullName evidence="4">EamA family transporter</fullName>
    </submittedName>
</protein>
<evidence type="ECO:0000313" key="5">
    <source>
        <dbReference type="Proteomes" id="UP000295621"/>
    </source>
</evidence>
<feature type="transmembrane region" description="Helical" evidence="2">
    <location>
        <begin position="199"/>
        <end position="216"/>
    </location>
</feature>
<keyword evidence="5" id="KW-1185">Reference proteome</keyword>
<dbReference type="EMBL" id="SMKL01000099">
    <property type="protein sequence ID" value="TDC46399.1"/>
    <property type="molecule type" value="Genomic_DNA"/>
</dbReference>
<gene>
    <name evidence="4" type="ORF">E1212_26955</name>
</gene>
<name>A0A4R4RCK1_9ACTN</name>
<dbReference type="InterPro" id="IPR037185">
    <property type="entry name" value="EmrE-like"/>
</dbReference>
<evidence type="ECO:0000256" key="2">
    <source>
        <dbReference type="SAM" id="Phobius"/>
    </source>
</evidence>
<feature type="transmembrane region" description="Helical" evidence="2">
    <location>
        <begin position="168"/>
        <end position="187"/>
    </location>
</feature>
<dbReference type="Pfam" id="PF00892">
    <property type="entry name" value="EamA"/>
    <property type="match status" value="1"/>
</dbReference>
<feature type="domain" description="EamA" evidence="3">
    <location>
        <begin position="7"/>
        <end position="144"/>
    </location>
</feature>
<feature type="transmembrane region" description="Helical" evidence="2">
    <location>
        <begin position="72"/>
        <end position="91"/>
    </location>
</feature>
<sequence>MRTVGPMGDALALLALLLFAVNAFVVRAAGRRLEQGLGFLVSLVVNVVVGGALLGGRLLLGDEALRVDWPAFWMFLLAGVFSGYLGRRGYFRSVEMLGPSRASAVQAANPMFTMVFAWVLIDQALTWVDVAAILVIVVGVYLTNRRSDRLAPSSHAGESVGETARERLALLAPAVVATASYGLGNVLRGGAVEDWNEPIAGGVLGAVSATLAYLLLHISPRGFAARVRRADRRGVAWWTLTGALTIGGQMAVIGSAAHLDVAVAVAISSALPMIVIPVSVVVLRIREGVTTVTALGAALISGGVAWLVLL</sequence>
<dbReference type="PANTHER" id="PTHR22911">
    <property type="entry name" value="ACYL-MALONYL CONDENSING ENZYME-RELATED"/>
    <property type="match status" value="1"/>
</dbReference>
<evidence type="ECO:0000313" key="4">
    <source>
        <dbReference type="EMBL" id="TDC46399.1"/>
    </source>
</evidence>
<keyword evidence="2" id="KW-0472">Membrane</keyword>
<organism evidence="4 5">
    <name type="scientific">Jiangella ureilytica</name>
    <dbReference type="NCBI Taxonomy" id="2530374"/>
    <lineage>
        <taxon>Bacteria</taxon>
        <taxon>Bacillati</taxon>
        <taxon>Actinomycetota</taxon>
        <taxon>Actinomycetes</taxon>
        <taxon>Jiangellales</taxon>
        <taxon>Jiangellaceae</taxon>
        <taxon>Jiangella</taxon>
    </lineage>
</organism>
<evidence type="ECO:0000256" key="1">
    <source>
        <dbReference type="ARBA" id="ARBA00007362"/>
    </source>
</evidence>
<dbReference type="Proteomes" id="UP000295621">
    <property type="component" value="Unassembled WGS sequence"/>
</dbReference>
<feature type="transmembrane region" description="Helical" evidence="2">
    <location>
        <begin position="38"/>
        <end position="60"/>
    </location>
</feature>
<dbReference type="AlphaFoldDB" id="A0A4R4RCK1"/>
<accession>A0A4R4RCK1</accession>
<feature type="transmembrane region" description="Helical" evidence="2">
    <location>
        <begin position="290"/>
        <end position="309"/>
    </location>
</feature>
<reference evidence="4 5" key="1">
    <citation type="submission" date="2019-02" db="EMBL/GenBank/DDBJ databases">
        <title>Draft genome sequences of novel Actinobacteria.</title>
        <authorList>
            <person name="Sahin N."/>
            <person name="Ay H."/>
            <person name="Saygin H."/>
        </authorList>
    </citation>
    <scope>NUCLEOTIDE SEQUENCE [LARGE SCALE GENOMIC DNA]</scope>
    <source>
        <strain evidence="4 5">KC603</strain>
    </source>
</reference>
<dbReference type="SUPFAM" id="SSF103481">
    <property type="entry name" value="Multidrug resistance efflux transporter EmrE"/>
    <property type="match status" value="1"/>
</dbReference>
<comment type="similarity">
    <text evidence="1">Belongs to the EamA transporter family.</text>
</comment>